<reference evidence="2 3" key="1">
    <citation type="journal article" date="2011" name="Science">
        <title>The ecoresponsive genome of Daphnia pulex.</title>
        <authorList>
            <person name="Colbourne J.K."/>
            <person name="Pfrender M.E."/>
            <person name="Gilbert D."/>
            <person name="Thomas W.K."/>
            <person name="Tucker A."/>
            <person name="Oakley T.H."/>
            <person name="Tokishita S."/>
            <person name="Aerts A."/>
            <person name="Arnold G.J."/>
            <person name="Basu M.K."/>
            <person name="Bauer D.J."/>
            <person name="Caceres C.E."/>
            <person name="Carmel L."/>
            <person name="Casola C."/>
            <person name="Choi J.H."/>
            <person name="Detter J.C."/>
            <person name="Dong Q."/>
            <person name="Dusheyko S."/>
            <person name="Eads B.D."/>
            <person name="Frohlich T."/>
            <person name="Geiler-Samerotte K.A."/>
            <person name="Gerlach D."/>
            <person name="Hatcher P."/>
            <person name="Jogdeo S."/>
            <person name="Krijgsveld J."/>
            <person name="Kriventseva E.V."/>
            <person name="Kultz D."/>
            <person name="Laforsch C."/>
            <person name="Lindquist E."/>
            <person name="Lopez J."/>
            <person name="Manak J.R."/>
            <person name="Muller J."/>
            <person name="Pangilinan J."/>
            <person name="Patwardhan R.P."/>
            <person name="Pitluck S."/>
            <person name="Pritham E.J."/>
            <person name="Rechtsteiner A."/>
            <person name="Rho M."/>
            <person name="Rogozin I.B."/>
            <person name="Sakarya O."/>
            <person name="Salamov A."/>
            <person name="Schaack S."/>
            <person name="Shapiro H."/>
            <person name="Shiga Y."/>
            <person name="Skalitzky C."/>
            <person name="Smith Z."/>
            <person name="Souvorov A."/>
            <person name="Sung W."/>
            <person name="Tang Z."/>
            <person name="Tsuchiya D."/>
            <person name="Tu H."/>
            <person name="Vos H."/>
            <person name="Wang M."/>
            <person name="Wolf Y.I."/>
            <person name="Yamagata H."/>
            <person name="Yamada T."/>
            <person name="Ye Y."/>
            <person name="Shaw J.R."/>
            <person name="Andrews J."/>
            <person name="Crease T.J."/>
            <person name="Tang H."/>
            <person name="Lucas S.M."/>
            <person name="Robertson H.M."/>
            <person name="Bork P."/>
            <person name="Koonin E.V."/>
            <person name="Zdobnov E.M."/>
            <person name="Grigoriev I.V."/>
            <person name="Lynch M."/>
            <person name="Boore J.L."/>
        </authorList>
    </citation>
    <scope>NUCLEOTIDE SEQUENCE [LARGE SCALE GENOMIC DNA]</scope>
</reference>
<dbReference type="InParanoid" id="E9I3J8"/>
<dbReference type="AlphaFoldDB" id="E9I3J8"/>
<accession>E9I3J8</accession>
<name>E9I3J8_DAPPU</name>
<organism evidence="2 3">
    <name type="scientific">Daphnia pulex</name>
    <name type="common">Water flea</name>
    <dbReference type="NCBI Taxonomy" id="6669"/>
    <lineage>
        <taxon>Eukaryota</taxon>
        <taxon>Metazoa</taxon>
        <taxon>Ecdysozoa</taxon>
        <taxon>Arthropoda</taxon>
        <taxon>Crustacea</taxon>
        <taxon>Branchiopoda</taxon>
        <taxon>Diplostraca</taxon>
        <taxon>Cladocera</taxon>
        <taxon>Anomopoda</taxon>
        <taxon>Daphniidae</taxon>
        <taxon>Daphnia</taxon>
    </lineage>
</organism>
<dbReference type="HOGENOM" id="CLU_1549200_0_0_1"/>
<keyword evidence="3" id="KW-1185">Reference proteome</keyword>
<dbReference type="KEGG" id="dpx:DAPPUDRAFT_339624"/>
<proteinExistence type="predicted"/>
<dbReference type="EMBL" id="GL734601">
    <property type="protein sequence ID" value="EFX61431.1"/>
    <property type="molecule type" value="Genomic_DNA"/>
</dbReference>
<protein>
    <submittedName>
        <fullName evidence="2">Uncharacterized protein</fullName>
    </submittedName>
</protein>
<gene>
    <name evidence="2" type="ORF">DAPPUDRAFT_339624</name>
</gene>
<dbReference type="Proteomes" id="UP000000305">
    <property type="component" value="Unassembled WGS sequence"/>
</dbReference>
<evidence type="ECO:0000256" key="1">
    <source>
        <dbReference type="SAM" id="MobiDB-lite"/>
    </source>
</evidence>
<evidence type="ECO:0000313" key="2">
    <source>
        <dbReference type="EMBL" id="EFX61431.1"/>
    </source>
</evidence>
<evidence type="ECO:0000313" key="3">
    <source>
        <dbReference type="Proteomes" id="UP000000305"/>
    </source>
</evidence>
<sequence length="173" mass="19097">MRHAKALNATSGPIPVTSPIRTPIRSEVAMGKAPEGSLEFQGRLAPAAFELQVGVPLDVTPDVNAPVTIEFIVQSHLSEGSYTPVIPRHESGHGCGRRHPAWPIQIGLRELQVRRGIDRRHAQADPNQEVLAEGHLHPRPNPHGVQVRIQCRIQGRTAIRLHTRGTQRLQIDH</sequence>
<feature type="region of interest" description="Disordered" evidence="1">
    <location>
        <begin position="1"/>
        <end position="20"/>
    </location>
</feature>